<proteinExistence type="predicted"/>
<evidence type="ECO:0000313" key="2">
    <source>
        <dbReference type="Proteomes" id="UP000663874"/>
    </source>
</evidence>
<accession>A0A819U2A3</accession>
<organism evidence="1 2">
    <name type="scientific">Rotaria sordida</name>
    <dbReference type="NCBI Taxonomy" id="392033"/>
    <lineage>
        <taxon>Eukaryota</taxon>
        <taxon>Metazoa</taxon>
        <taxon>Spiralia</taxon>
        <taxon>Gnathifera</taxon>
        <taxon>Rotifera</taxon>
        <taxon>Eurotatoria</taxon>
        <taxon>Bdelloidea</taxon>
        <taxon>Philodinida</taxon>
        <taxon>Philodinidae</taxon>
        <taxon>Rotaria</taxon>
    </lineage>
</organism>
<protein>
    <submittedName>
        <fullName evidence="1">Uncharacterized protein</fullName>
    </submittedName>
</protein>
<dbReference type="AlphaFoldDB" id="A0A819U2A3"/>
<name>A0A819U2A3_9BILA</name>
<sequence>MSTARNIVGADIFDQNLERVALLSNELLPSEYFTNDLAEFSFGKSKLLRLISHGLQIISDSFPHKFQSSIGDNKNNFPVYNDATCAGIIASVNGCTRVLISEEADVLLPSIGAVLPSPFVNKDVPTVKSEARVEMMKMFDGDCHMRKLKGNISKMDSFKHSFIGASSGGIIVTALQRKSNGSQVDAFFERLIIWCLRPPPLMFVPERLFENFELYYDVDSDKMMVDFGNQYTTLAYEQTDRYLMAKIGKMIQLTYRLVGLIQILEWSWKIAAEYLRINGYFTSCISNDFISNIRQIFERLHGEDNGDKRTFVVSVVSVERAINISQALLEQYKVIMRVPDDPARVVSAHSNKVESNAMERTSINHKLEKSKSKYGEHVRGILLFKHHSGNVNSVLQELFKMGLIIAFDNGIISSTKKAVVYAKWLPNVNDLEECQRFEQKLATFNDDLISADSIVACTTAVSLLPHKANPKPAVLNYLKNERYAQLKLDFCANNLASEGAFDVSEAGEDSNSSSVLLEGLTKPNEIPLTGFFCNYDKDSITSTRTELHISTNNGSVTNERRMVASKNIDNGNNSMQENINVIDSTHISSVSSLTEKGLMNTIETGQAYNYISKRKSIQRNEESDDDEDNMPLRVRIRSIHNNVDH</sequence>
<reference evidence="1" key="1">
    <citation type="submission" date="2021-02" db="EMBL/GenBank/DDBJ databases">
        <authorList>
            <person name="Nowell W R."/>
        </authorList>
    </citation>
    <scope>NUCLEOTIDE SEQUENCE</scope>
</reference>
<gene>
    <name evidence="1" type="ORF">FNK824_LOCUS30724</name>
</gene>
<dbReference type="EMBL" id="CAJOBE010009561">
    <property type="protein sequence ID" value="CAF4087730.1"/>
    <property type="molecule type" value="Genomic_DNA"/>
</dbReference>
<dbReference type="Proteomes" id="UP000663874">
    <property type="component" value="Unassembled WGS sequence"/>
</dbReference>
<evidence type="ECO:0000313" key="1">
    <source>
        <dbReference type="EMBL" id="CAF4087730.1"/>
    </source>
</evidence>
<comment type="caution">
    <text evidence="1">The sequence shown here is derived from an EMBL/GenBank/DDBJ whole genome shotgun (WGS) entry which is preliminary data.</text>
</comment>